<sequence length="172" mass="19352">MASKSCVLHIRYDHSNEEGKKVEEVRVKQDYNDSGRCDMDRRTFLEEGARAIDRNGEPFHFKSHGLLGHHIRGIFLVKVHDSQLGDQCIGIGYSLGWRNSEYTIALGFYDQDAILNSDDVDSLFESASREAMGTVREGRDITISNSDYTVIATLDYHANGHSNVATVVIKRT</sequence>
<evidence type="ECO:0000313" key="1">
    <source>
        <dbReference type="EnsemblMetazoa" id="Aqu2.1.34900_001"/>
    </source>
</evidence>
<dbReference type="EnsemblMetazoa" id="Aqu2.1.34900_001">
    <property type="protein sequence ID" value="Aqu2.1.34900_001"/>
    <property type="gene ID" value="Aqu2.1.34900"/>
</dbReference>
<dbReference type="InParanoid" id="A0A1X7V3R0"/>
<protein>
    <submittedName>
        <fullName evidence="1">Uncharacterized protein</fullName>
    </submittedName>
</protein>
<dbReference type="AlphaFoldDB" id="A0A1X7V3R0"/>
<accession>A0A1X7V3R0</accession>
<reference evidence="1" key="1">
    <citation type="submission" date="2017-05" db="UniProtKB">
        <authorList>
            <consortium name="EnsemblMetazoa"/>
        </authorList>
    </citation>
    <scope>IDENTIFICATION</scope>
</reference>
<name>A0A1X7V3R0_AMPQE</name>
<proteinExistence type="predicted"/>
<organism evidence="1">
    <name type="scientific">Amphimedon queenslandica</name>
    <name type="common">Sponge</name>
    <dbReference type="NCBI Taxonomy" id="400682"/>
    <lineage>
        <taxon>Eukaryota</taxon>
        <taxon>Metazoa</taxon>
        <taxon>Porifera</taxon>
        <taxon>Demospongiae</taxon>
        <taxon>Heteroscleromorpha</taxon>
        <taxon>Haplosclerida</taxon>
        <taxon>Niphatidae</taxon>
        <taxon>Amphimedon</taxon>
    </lineage>
</organism>